<feature type="compositionally biased region" description="Basic residues" evidence="1">
    <location>
        <begin position="583"/>
        <end position="610"/>
    </location>
</feature>
<dbReference type="AlphaFoldDB" id="A0A6J4SK30"/>
<feature type="compositionally biased region" description="Basic and acidic residues" evidence="1">
    <location>
        <begin position="165"/>
        <end position="175"/>
    </location>
</feature>
<feature type="compositionally biased region" description="Basic and acidic residues" evidence="1">
    <location>
        <begin position="39"/>
        <end position="64"/>
    </location>
</feature>
<feature type="compositionally biased region" description="Basic and acidic residues" evidence="1">
    <location>
        <begin position="413"/>
        <end position="427"/>
    </location>
</feature>
<evidence type="ECO:0000256" key="1">
    <source>
        <dbReference type="SAM" id="MobiDB-lite"/>
    </source>
</evidence>
<protein>
    <submittedName>
        <fullName evidence="2">Uncharacterized protein</fullName>
    </submittedName>
</protein>
<feature type="region of interest" description="Disordered" evidence="1">
    <location>
        <begin position="1"/>
        <end position="284"/>
    </location>
</feature>
<feature type="compositionally biased region" description="Basic residues" evidence="1">
    <location>
        <begin position="393"/>
        <end position="412"/>
    </location>
</feature>
<gene>
    <name evidence="2" type="ORF">AVDCRST_MAG30-1923</name>
</gene>
<feature type="compositionally biased region" description="Basic residues" evidence="1">
    <location>
        <begin position="488"/>
        <end position="503"/>
    </location>
</feature>
<feature type="compositionally biased region" description="Basic residues" evidence="1">
    <location>
        <begin position="22"/>
        <end position="33"/>
    </location>
</feature>
<feature type="compositionally biased region" description="Basic and acidic residues" evidence="1">
    <location>
        <begin position="101"/>
        <end position="110"/>
    </location>
</feature>
<feature type="compositionally biased region" description="Low complexity" evidence="1">
    <location>
        <begin position="537"/>
        <end position="550"/>
    </location>
</feature>
<feature type="compositionally biased region" description="Basic residues" evidence="1">
    <location>
        <begin position="253"/>
        <end position="267"/>
    </location>
</feature>
<accession>A0A6J4SK30</accession>
<feature type="compositionally biased region" description="Low complexity" evidence="1">
    <location>
        <begin position="611"/>
        <end position="622"/>
    </location>
</feature>
<dbReference type="EMBL" id="CADCVS010000256">
    <property type="protein sequence ID" value="CAA9501287.1"/>
    <property type="molecule type" value="Genomic_DNA"/>
</dbReference>
<feature type="compositionally biased region" description="Low complexity" evidence="1">
    <location>
        <begin position="517"/>
        <end position="529"/>
    </location>
</feature>
<feature type="compositionally biased region" description="Basic and acidic residues" evidence="1">
    <location>
        <begin position="317"/>
        <end position="329"/>
    </location>
</feature>
<feature type="non-terminal residue" evidence="2">
    <location>
        <position position="1"/>
    </location>
</feature>
<feature type="compositionally biased region" description="Basic residues" evidence="1">
    <location>
        <begin position="125"/>
        <end position="164"/>
    </location>
</feature>
<proteinExistence type="predicted"/>
<feature type="non-terminal residue" evidence="2">
    <location>
        <position position="622"/>
    </location>
</feature>
<feature type="compositionally biased region" description="Basic and acidic residues" evidence="1">
    <location>
        <begin position="344"/>
        <end position="355"/>
    </location>
</feature>
<name>A0A6J4SK30_9ACTN</name>
<feature type="region of interest" description="Disordered" evidence="1">
    <location>
        <begin position="313"/>
        <end position="622"/>
    </location>
</feature>
<evidence type="ECO:0000313" key="2">
    <source>
        <dbReference type="EMBL" id="CAA9501287.1"/>
    </source>
</evidence>
<feature type="compositionally biased region" description="Pro residues" evidence="1">
    <location>
        <begin position="504"/>
        <end position="515"/>
    </location>
</feature>
<feature type="compositionally biased region" description="Basic residues" evidence="1">
    <location>
        <begin position="83"/>
        <end position="100"/>
    </location>
</feature>
<sequence>DRQGPPDRYRRAAPGPAERRPGVRHPHVQRRLRQGAPGRRPDLRDVVPSHGPDRARDAADDRRAHPACARAGSRIGDVALRAGGRRRGRRRLRARPHRPRRNEASPRADPQRAAGRQHPAGLRSRPPRGAHGRGRAGRGRVPRLLPRRGVRRDRHRGRRARRASLHADRHGDGRGRWRRRPLDALPDEGLRGRGAGVLLGYGRPGRPLGGRADLPDDRPRGRPAPGVQAQSGLLRLRALPDPGTPGRGPPLPHHLRGRRRRHVRSAARHAPDPRRHRVVPPRPRVARVLGRRAVDRHDVRAVRGVLGRRRVLRARHGREGRARDEHGDGHPTAARQRRRRLRLERRPDPAGRADRPAPQLRRRRGRRALGDRHRGSAARHRRHAGGDAGPLRLRGHHRPLHPPDRVHRRRPRRGDDLGRARVRDGPHRGRVRGCGGRAGAGAPTDPAGSGPRSGAVARPGAGPDPAGRHPDPVHPVAEPAGPAVVLRMARRSHPAARRPRLPRPRPASRPLPGGPGAPAARHPGRQARAPTRRGPDLLRGPSARRPPAARADLRAALHRSREPRRPLRRSQQQPRGREAGPRGAHHAPPHRVRPPRGSRHRRPHRVRRVRVPPQRAPARSDL</sequence>
<organism evidence="2">
    <name type="scientific">uncultured Solirubrobacteraceae bacterium</name>
    <dbReference type="NCBI Taxonomy" id="1162706"/>
    <lineage>
        <taxon>Bacteria</taxon>
        <taxon>Bacillati</taxon>
        <taxon>Actinomycetota</taxon>
        <taxon>Thermoleophilia</taxon>
        <taxon>Solirubrobacterales</taxon>
        <taxon>Solirubrobacteraceae</taxon>
        <taxon>environmental samples</taxon>
    </lineage>
</organism>
<reference evidence="2" key="1">
    <citation type="submission" date="2020-02" db="EMBL/GenBank/DDBJ databases">
        <authorList>
            <person name="Meier V. D."/>
        </authorList>
    </citation>
    <scope>NUCLEOTIDE SEQUENCE</scope>
    <source>
        <strain evidence="2">AVDCRST_MAG30</strain>
    </source>
</reference>
<feature type="compositionally biased region" description="Gly residues" evidence="1">
    <location>
        <begin position="192"/>
        <end position="203"/>
    </location>
</feature>
<feature type="compositionally biased region" description="Basic and acidic residues" evidence="1">
    <location>
        <begin position="1"/>
        <end position="10"/>
    </location>
</feature>
<feature type="compositionally biased region" description="Basic and acidic residues" evidence="1">
    <location>
        <begin position="551"/>
        <end position="565"/>
    </location>
</feature>